<evidence type="ECO:0000256" key="6">
    <source>
        <dbReference type="ARBA" id="ARBA00023274"/>
    </source>
</evidence>
<evidence type="ECO:0000256" key="1">
    <source>
        <dbReference type="ARBA" id="ARBA00004173"/>
    </source>
</evidence>
<organism evidence="11">
    <name type="scientific">Diabrotica virgifera virgifera</name>
    <name type="common">western corn rootworm</name>
    <dbReference type="NCBI Taxonomy" id="50390"/>
    <lineage>
        <taxon>Eukaryota</taxon>
        <taxon>Metazoa</taxon>
        <taxon>Ecdysozoa</taxon>
        <taxon>Arthropoda</taxon>
        <taxon>Hexapoda</taxon>
        <taxon>Insecta</taxon>
        <taxon>Pterygota</taxon>
        <taxon>Neoptera</taxon>
        <taxon>Endopterygota</taxon>
        <taxon>Coleoptera</taxon>
        <taxon>Polyphaga</taxon>
        <taxon>Cucujiformia</taxon>
        <taxon>Chrysomeloidea</taxon>
        <taxon>Chrysomelidae</taxon>
        <taxon>Galerucinae</taxon>
        <taxon>Diabroticina</taxon>
        <taxon>Diabroticites</taxon>
        <taxon>Diabrotica</taxon>
    </lineage>
</organism>
<dbReference type="PANTHER" id="PTHR46685:SF1">
    <property type="entry name" value="SMALL RIBOSOMAL SUBUNIT PROTEIN US15M"/>
    <property type="match status" value="1"/>
</dbReference>
<evidence type="ECO:0000256" key="9">
    <source>
        <dbReference type="RuleBase" id="RU003919"/>
    </source>
</evidence>
<dbReference type="GO" id="GO:0005763">
    <property type="term" value="C:mitochondrial small ribosomal subunit"/>
    <property type="evidence" value="ECO:0007669"/>
    <property type="project" value="TreeGrafter"/>
</dbReference>
<dbReference type="OrthoDB" id="441444at2759"/>
<comment type="subcellular location">
    <subcellularLocation>
        <location evidence="1">Mitochondrion</location>
    </subcellularLocation>
</comment>
<sequence length="278" mass="33626">MNSLKYLNTNSFLSICINNVPNIFSRNYAFKSDLKIKWVRPEKIPCFKPQKSGDLQGYPDVDKKQFQLQFRDSKELQTADDNVKKLFTLEFAPRSCSSKLFQYDMMEKVRRHDHDYSTVETRIARWTGIIRAMQEVMERFPRNKKTKVTLKELIDRRKKHLKYLRRWDYKKFEWLLETLDIVYKPPPNHFHWITRKESLRKLTDKYCDGIKEDRLKQYRLKLETEQPAFLEEKIRTLQFIRDEQKECGAEITITEEEIDEVKRQLEELKKNIGEDKTA</sequence>
<evidence type="ECO:0000256" key="4">
    <source>
        <dbReference type="ARBA" id="ARBA00022980"/>
    </source>
</evidence>
<evidence type="ECO:0000256" key="3">
    <source>
        <dbReference type="ARBA" id="ARBA00022946"/>
    </source>
</evidence>
<dbReference type="Gene3D" id="1.10.287.10">
    <property type="entry name" value="S15/NS1, RNA-binding"/>
    <property type="match status" value="1"/>
</dbReference>
<dbReference type="SUPFAM" id="SSF47060">
    <property type="entry name" value="S15/NS1 RNA-binding domain"/>
    <property type="match status" value="1"/>
</dbReference>
<evidence type="ECO:0000256" key="7">
    <source>
        <dbReference type="ARBA" id="ARBA00035249"/>
    </source>
</evidence>
<keyword evidence="3" id="KW-0809">Transit peptide</keyword>
<dbReference type="KEGG" id="dvv:114336604"/>
<feature type="coiled-coil region" evidence="10">
    <location>
        <begin position="251"/>
        <end position="278"/>
    </location>
</feature>
<accession>A0A6P7GFG2</accession>
<dbReference type="FunCoup" id="A0A6P7GFG2">
    <property type="interactions" value="883"/>
</dbReference>
<keyword evidence="5" id="KW-0496">Mitochondrion</keyword>
<dbReference type="PANTHER" id="PTHR46685">
    <property type="entry name" value="28S RIBOSOMAL PROTEIN S15, MITOCHONDRIAL"/>
    <property type="match status" value="1"/>
</dbReference>
<proteinExistence type="inferred from homology"/>
<comment type="similarity">
    <text evidence="2 9">Belongs to the universal ribosomal protein uS15 family.</text>
</comment>
<evidence type="ECO:0000256" key="5">
    <source>
        <dbReference type="ARBA" id="ARBA00023128"/>
    </source>
</evidence>
<evidence type="ECO:0000256" key="8">
    <source>
        <dbReference type="ARBA" id="ARBA00035528"/>
    </source>
</evidence>
<dbReference type="GO" id="GO:0003723">
    <property type="term" value="F:RNA binding"/>
    <property type="evidence" value="ECO:0007669"/>
    <property type="project" value="TreeGrafter"/>
</dbReference>
<keyword evidence="6 9" id="KW-0687">Ribonucleoprotein</keyword>
<keyword evidence="4 9" id="KW-0689">Ribosomal protein</keyword>
<dbReference type="InterPro" id="IPR052137">
    <property type="entry name" value="uS15_ribosomal"/>
</dbReference>
<evidence type="ECO:0000256" key="10">
    <source>
        <dbReference type="SAM" id="Coils"/>
    </source>
</evidence>
<dbReference type="RefSeq" id="XP_028142775.1">
    <property type="nucleotide sequence ID" value="XM_028286974.1"/>
</dbReference>
<dbReference type="InterPro" id="IPR000589">
    <property type="entry name" value="Ribosomal_uS15"/>
</dbReference>
<dbReference type="InParanoid" id="A0A6P7GFG2"/>
<evidence type="ECO:0000313" key="11">
    <source>
        <dbReference type="RefSeq" id="XP_028142775.1"/>
    </source>
</evidence>
<dbReference type="GO" id="GO:0032543">
    <property type="term" value="P:mitochondrial translation"/>
    <property type="evidence" value="ECO:0007669"/>
    <property type="project" value="TreeGrafter"/>
</dbReference>
<dbReference type="AlphaFoldDB" id="A0A6P7GFG2"/>
<gene>
    <name evidence="11" type="primary">LOC114336604</name>
</gene>
<dbReference type="GO" id="GO:0003735">
    <property type="term" value="F:structural constituent of ribosome"/>
    <property type="evidence" value="ECO:0007669"/>
    <property type="project" value="InterPro"/>
</dbReference>
<reference evidence="11" key="1">
    <citation type="submission" date="2025-08" db="UniProtKB">
        <authorList>
            <consortium name="RefSeq"/>
        </authorList>
    </citation>
    <scope>IDENTIFICATION</scope>
    <source>
        <tissue evidence="11">Whole insect</tissue>
    </source>
</reference>
<dbReference type="Pfam" id="PF00312">
    <property type="entry name" value="Ribosomal_S15"/>
    <property type="match status" value="1"/>
</dbReference>
<evidence type="ECO:0000256" key="2">
    <source>
        <dbReference type="ARBA" id="ARBA00008434"/>
    </source>
</evidence>
<dbReference type="InterPro" id="IPR009068">
    <property type="entry name" value="uS15_NS1_RNA-bd_sf"/>
</dbReference>
<dbReference type="SMART" id="SM01387">
    <property type="entry name" value="Ribosomal_S15"/>
    <property type="match status" value="1"/>
</dbReference>
<protein>
    <recommendedName>
        <fullName evidence="7">Small ribosomal subunit protein uS15m</fullName>
    </recommendedName>
    <alternativeName>
        <fullName evidence="8">28S ribosomal protein S15, mitochondrial</fullName>
    </alternativeName>
</protein>
<name>A0A6P7GFG2_DIAVI</name>
<keyword evidence="10" id="KW-0175">Coiled coil</keyword>